<feature type="compositionally biased region" description="Polar residues" evidence="2">
    <location>
        <begin position="27"/>
        <end position="36"/>
    </location>
</feature>
<evidence type="ECO:0000256" key="1">
    <source>
        <dbReference type="SAM" id="Coils"/>
    </source>
</evidence>
<feature type="compositionally biased region" description="Polar residues" evidence="2">
    <location>
        <begin position="800"/>
        <end position="815"/>
    </location>
</feature>
<dbReference type="EMBL" id="KN824289">
    <property type="protein sequence ID" value="KIM29203.1"/>
    <property type="molecule type" value="Genomic_DNA"/>
</dbReference>
<evidence type="ECO:0000313" key="3">
    <source>
        <dbReference type="EMBL" id="KIM29203.1"/>
    </source>
</evidence>
<feature type="compositionally biased region" description="Low complexity" evidence="2">
    <location>
        <begin position="133"/>
        <end position="142"/>
    </location>
</feature>
<proteinExistence type="predicted"/>
<feature type="coiled-coil region" evidence="1">
    <location>
        <begin position="630"/>
        <end position="699"/>
    </location>
</feature>
<dbReference type="STRING" id="933852.A0A0C2WSU6"/>
<evidence type="ECO:0000256" key="2">
    <source>
        <dbReference type="SAM" id="MobiDB-lite"/>
    </source>
</evidence>
<feature type="compositionally biased region" description="Polar residues" evidence="2">
    <location>
        <begin position="728"/>
        <end position="737"/>
    </location>
</feature>
<dbReference type="HOGENOM" id="CLU_332926_0_0_1"/>
<keyword evidence="1" id="KW-0175">Coiled coil</keyword>
<feature type="region of interest" description="Disordered" evidence="2">
    <location>
        <begin position="1"/>
        <end position="146"/>
    </location>
</feature>
<feature type="compositionally biased region" description="Polar residues" evidence="2">
    <location>
        <begin position="1"/>
        <end position="10"/>
    </location>
</feature>
<feature type="compositionally biased region" description="Polar residues" evidence="2">
    <location>
        <begin position="747"/>
        <end position="762"/>
    </location>
</feature>
<organism evidence="3 4">
    <name type="scientific">Serendipita vermifera MAFF 305830</name>
    <dbReference type="NCBI Taxonomy" id="933852"/>
    <lineage>
        <taxon>Eukaryota</taxon>
        <taxon>Fungi</taxon>
        <taxon>Dikarya</taxon>
        <taxon>Basidiomycota</taxon>
        <taxon>Agaricomycotina</taxon>
        <taxon>Agaricomycetes</taxon>
        <taxon>Sebacinales</taxon>
        <taxon>Serendipitaceae</taxon>
        <taxon>Serendipita</taxon>
    </lineage>
</organism>
<reference evidence="4" key="2">
    <citation type="submission" date="2015-01" db="EMBL/GenBank/DDBJ databases">
        <title>Evolutionary Origins and Diversification of the Mycorrhizal Mutualists.</title>
        <authorList>
            <consortium name="DOE Joint Genome Institute"/>
            <consortium name="Mycorrhizal Genomics Consortium"/>
            <person name="Kohler A."/>
            <person name="Kuo A."/>
            <person name="Nagy L.G."/>
            <person name="Floudas D."/>
            <person name="Copeland A."/>
            <person name="Barry K.W."/>
            <person name="Cichocki N."/>
            <person name="Veneault-Fourrey C."/>
            <person name="LaButti K."/>
            <person name="Lindquist E.A."/>
            <person name="Lipzen A."/>
            <person name="Lundell T."/>
            <person name="Morin E."/>
            <person name="Murat C."/>
            <person name="Riley R."/>
            <person name="Ohm R."/>
            <person name="Sun H."/>
            <person name="Tunlid A."/>
            <person name="Henrissat B."/>
            <person name="Grigoriev I.V."/>
            <person name="Hibbett D.S."/>
            <person name="Martin F."/>
        </authorList>
    </citation>
    <scope>NUCLEOTIDE SEQUENCE [LARGE SCALE GENOMIC DNA]</scope>
    <source>
        <strain evidence="4">MAFF 305830</strain>
    </source>
</reference>
<feature type="coiled-coil region" evidence="1">
    <location>
        <begin position="309"/>
        <end position="580"/>
    </location>
</feature>
<dbReference type="Proteomes" id="UP000054097">
    <property type="component" value="Unassembled WGS sequence"/>
</dbReference>
<accession>A0A0C2WSU6</accession>
<reference evidence="3 4" key="1">
    <citation type="submission" date="2014-04" db="EMBL/GenBank/DDBJ databases">
        <authorList>
            <consortium name="DOE Joint Genome Institute"/>
            <person name="Kuo A."/>
            <person name="Zuccaro A."/>
            <person name="Kohler A."/>
            <person name="Nagy L.G."/>
            <person name="Floudas D."/>
            <person name="Copeland A."/>
            <person name="Barry K.W."/>
            <person name="Cichocki N."/>
            <person name="Veneault-Fourrey C."/>
            <person name="LaButti K."/>
            <person name="Lindquist E.A."/>
            <person name="Lipzen A."/>
            <person name="Lundell T."/>
            <person name="Morin E."/>
            <person name="Murat C."/>
            <person name="Sun H."/>
            <person name="Tunlid A."/>
            <person name="Henrissat B."/>
            <person name="Grigoriev I.V."/>
            <person name="Hibbett D.S."/>
            <person name="Martin F."/>
            <person name="Nordberg H.P."/>
            <person name="Cantor M.N."/>
            <person name="Hua S.X."/>
        </authorList>
    </citation>
    <scope>NUCLEOTIDE SEQUENCE [LARGE SCALE GENOMIC DNA]</scope>
    <source>
        <strain evidence="3 4">MAFF 305830</strain>
    </source>
</reference>
<feature type="region of interest" description="Disordered" evidence="2">
    <location>
        <begin position="703"/>
        <end position="834"/>
    </location>
</feature>
<dbReference type="AlphaFoldDB" id="A0A0C2WSU6"/>
<sequence>MASNNATASKPTARHLELLDDSDDSLPWNQSISQLANGLIPKAKGPFSQKPSTSSPPRKPLHPSTQPSTPIGRKERNGVRSILRGPNTPGTGQSVRFFSKDAYKLISPNASPEDVSNSPQFTQQIHDLTNPQSNSSHSHSGSMLMDPRSNLFDMSLDMPPIPLPDEGEGSHMLSDDVIEVPDFPAKEASTSSLHLKLADSPPVQPADLLPPPTAPKSPNVTSFFSAPSWLPSVFASSKPVSPQTLLDAQAELIASLREELSVQTEITSQYAIDLDSRDEFIDILCARVEVAETELELCTAEEEEQYAIILSFKKQLASLERALKKVKLDADANASTSSFGGDQALREKIRLLEEEANERAEALANAREDLELLRANASREDNGDDSAVLRLMDERDELREEVARLQKAEADREDQSNVDANTPPNAQMKLLQEELEAQWERTEKASEELQALRKENSELKTRCAALQDKNTEDESFVELEQMNQELATQLNDILATQQALEEERDQISEELRASQQHVEDLMQSHSDLQRKLEQTEQEHVFAIENATRLQTAMDSRATEIQALEDERQAHFAELDSLHSRLSTLDKEHARQLADRARHISDLEIQLQLMQTESERTVRMVNESADRDIYLASVEDKAEQRREECERLRRRCHELEQESAAREVRLLELSKDADRVRDDNMNLNIALDSKQQELELIKRKLGVKGTGGATPAPSRTMPFGTTPKVLTGLNKTMNSVDTPGTAMKTPRPKSSLSSSTMARTKNGNDAKMGPPTITRPPRQSIGSPTPLAYARPPSRAAEGRTGQQTSSLRRASYSSHTDNDFDFEFGMGRDEDKENQAQYLPLSGSLHASQRQSHMMMVPS</sequence>
<keyword evidence="4" id="KW-1185">Reference proteome</keyword>
<feature type="compositionally biased region" description="Polar residues" evidence="2">
    <location>
        <begin position="108"/>
        <end position="132"/>
    </location>
</feature>
<dbReference type="OrthoDB" id="2593174at2759"/>
<name>A0A0C2WSU6_SERVB</name>
<gene>
    <name evidence="3" type="ORF">M408DRAFT_328895</name>
</gene>
<protein>
    <submittedName>
        <fullName evidence="3">Uncharacterized protein</fullName>
    </submittedName>
</protein>
<evidence type="ECO:0000313" key="4">
    <source>
        <dbReference type="Proteomes" id="UP000054097"/>
    </source>
</evidence>